<dbReference type="GO" id="GO:0020037">
    <property type="term" value="F:heme binding"/>
    <property type="evidence" value="ECO:0007669"/>
    <property type="project" value="InterPro"/>
</dbReference>
<dbReference type="SMART" id="SM00564">
    <property type="entry name" value="PQQ"/>
    <property type="match status" value="5"/>
</dbReference>
<reference evidence="10 11" key="1">
    <citation type="submission" date="2020-02" db="EMBL/GenBank/DDBJ databases">
        <title>Draft genome sequence of two Spirosoma agri KCTC 52727 and Spirosoma terrae KCTC 52035.</title>
        <authorList>
            <person name="Rojas J."/>
            <person name="Ambika Manirajan B."/>
            <person name="Ratering S."/>
            <person name="Suarez C."/>
            <person name="Schnell S."/>
        </authorList>
    </citation>
    <scope>NUCLEOTIDE SEQUENCE [LARGE SCALE GENOMIC DNA]</scope>
    <source>
        <strain evidence="10 11">KCTC 52727</strain>
    </source>
</reference>
<evidence type="ECO:0000313" key="11">
    <source>
        <dbReference type="Proteomes" id="UP000477386"/>
    </source>
</evidence>
<dbReference type="Gene3D" id="1.10.760.10">
    <property type="entry name" value="Cytochrome c-like domain"/>
    <property type="match status" value="1"/>
</dbReference>
<dbReference type="GO" id="GO:0046872">
    <property type="term" value="F:metal ion binding"/>
    <property type="evidence" value="ECO:0007669"/>
    <property type="project" value="UniProtKB-KW"/>
</dbReference>
<keyword evidence="7 8" id="KW-0408">Iron</keyword>
<dbReference type="InterPro" id="IPR018391">
    <property type="entry name" value="PQQ_b-propeller_rpt"/>
</dbReference>
<dbReference type="AlphaFoldDB" id="A0A6M0IFI0"/>
<accession>A0A6M0IFI0</accession>
<evidence type="ECO:0000256" key="3">
    <source>
        <dbReference type="ARBA" id="ARBA00022617"/>
    </source>
</evidence>
<comment type="caution">
    <text evidence="10">The sequence shown here is derived from an EMBL/GenBank/DDBJ whole genome shotgun (WGS) entry which is preliminary data.</text>
</comment>
<evidence type="ECO:0000256" key="7">
    <source>
        <dbReference type="ARBA" id="ARBA00023004"/>
    </source>
</evidence>
<evidence type="ECO:0000256" key="1">
    <source>
        <dbReference type="ARBA" id="ARBA00001931"/>
    </source>
</evidence>
<dbReference type="Pfam" id="PF01011">
    <property type="entry name" value="PQQ"/>
    <property type="match status" value="2"/>
</dbReference>
<comment type="cofactor">
    <cofactor evidence="1">
        <name>pyrroloquinoline quinone</name>
        <dbReference type="ChEBI" id="CHEBI:58442"/>
    </cofactor>
</comment>
<evidence type="ECO:0000259" key="9">
    <source>
        <dbReference type="PROSITE" id="PS51007"/>
    </source>
</evidence>
<dbReference type="GO" id="GO:0048038">
    <property type="term" value="F:quinone binding"/>
    <property type="evidence" value="ECO:0007669"/>
    <property type="project" value="InterPro"/>
</dbReference>
<dbReference type="InterPro" id="IPR017511">
    <property type="entry name" value="PQQ_mDH"/>
</dbReference>
<dbReference type="Proteomes" id="UP000477386">
    <property type="component" value="Unassembled WGS sequence"/>
</dbReference>
<protein>
    <submittedName>
        <fullName evidence="10">PQQ-binding-like beta-propeller repeat protein</fullName>
    </submittedName>
</protein>
<keyword evidence="4 8" id="KW-0479">Metal-binding</keyword>
<evidence type="ECO:0000256" key="4">
    <source>
        <dbReference type="ARBA" id="ARBA00022723"/>
    </source>
</evidence>
<dbReference type="InterPro" id="IPR002372">
    <property type="entry name" value="PQQ_rpt_dom"/>
</dbReference>
<organism evidence="10 11">
    <name type="scientific">Spirosoma agri</name>
    <dbReference type="NCBI Taxonomy" id="1987381"/>
    <lineage>
        <taxon>Bacteria</taxon>
        <taxon>Pseudomonadati</taxon>
        <taxon>Bacteroidota</taxon>
        <taxon>Cytophagia</taxon>
        <taxon>Cytophagales</taxon>
        <taxon>Cytophagaceae</taxon>
        <taxon>Spirosoma</taxon>
    </lineage>
</organism>
<dbReference type="EMBL" id="JAAGNZ010000001">
    <property type="protein sequence ID" value="NEU66545.1"/>
    <property type="molecule type" value="Genomic_DNA"/>
</dbReference>
<dbReference type="GO" id="GO:0016020">
    <property type="term" value="C:membrane"/>
    <property type="evidence" value="ECO:0007669"/>
    <property type="project" value="InterPro"/>
</dbReference>
<dbReference type="InterPro" id="IPR009056">
    <property type="entry name" value="Cyt_c-like_dom"/>
</dbReference>
<dbReference type="RefSeq" id="WP_164035804.1">
    <property type="nucleotide sequence ID" value="NZ_JAAGNZ010000001.1"/>
</dbReference>
<dbReference type="SUPFAM" id="SSF50998">
    <property type="entry name" value="Quinoprotein alcohol dehydrogenase-like"/>
    <property type="match status" value="1"/>
</dbReference>
<keyword evidence="5" id="KW-0732">Signal</keyword>
<keyword evidence="6" id="KW-0560">Oxidoreductase</keyword>
<dbReference type="SUPFAM" id="SSF46626">
    <property type="entry name" value="Cytochrome c"/>
    <property type="match status" value="1"/>
</dbReference>
<evidence type="ECO:0000256" key="6">
    <source>
        <dbReference type="ARBA" id="ARBA00023002"/>
    </source>
</evidence>
<proteinExistence type="inferred from homology"/>
<evidence type="ECO:0000313" key="10">
    <source>
        <dbReference type="EMBL" id="NEU66545.1"/>
    </source>
</evidence>
<dbReference type="PROSITE" id="PS51007">
    <property type="entry name" value="CYTC"/>
    <property type="match status" value="1"/>
</dbReference>
<dbReference type="GO" id="GO:0016614">
    <property type="term" value="F:oxidoreductase activity, acting on CH-OH group of donors"/>
    <property type="evidence" value="ECO:0007669"/>
    <property type="project" value="InterPro"/>
</dbReference>
<dbReference type="GO" id="GO:0009055">
    <property type="term" value="F:electron transfer activity"/>
    <property type="evidence" value="ECO:0007669"/>
    <property type="project" value="InterPro"/>
</dbReference>
<dbReference type="InterPro" id="IPR011047">
    <property type="entry name" value="Quinoprotein_ADH-like_sf"/>
</dbReference>
<dbReference type="InterPro" id="IPR036909">
    <property type="entry name" value="Cyt_c-like_dom_sf"/>
</dbReference>
<keyword evidence="3 8" id="KW-0349">Heme</keyword>
<evidence type="ECO:0000256" key="5">
    <source>
        <dbReference type="ARBA" id="ARBA00022729"/>
    </source>
</evidence>
<feature type="domain" description="Cytochrome c" evidence="9">
    <location>
        <begin position="481"/>
        <end position="558"/>
    </location>
</feature>
<dbReference type="PANTHER" id="PTHR32303">
    <property type="entry name" value="QUINOPROTEIN ALCOHOL DEHYDROGENASE (CYTOCHROME C)"/>
    <property type="match status" value="1"/>
</dbReference>
<gene>
    <name evidence="10" type="ORF">GK091_06615</name>
</gene>
<name>A0A6M0IFI0_9BACT</name>
<evidence type="ECO:0000256" key="2">
    <source>
        <dbReference type="ARBA" id="ARBA00008156"/>
    </source>
</evidence>
<dbReference type="Gene3D" id="2.140.10.10">
    <property type="entry name" value="Quinoprotein alcohol dehydrogenase-like superfamily"/>
    <property type="match status" value="2"/>
</dbReference>
<comment type="similarity">
    <text evidence="2">Belongs to the bacterial PQQ dehydrogenase family.</text>
</comment>
<sequence length="711" mass="77677">MKQLLSAALTLSMAGLLSGIQGQIEPVPDTNWAEYNGDGARSHYSALTQINQQNVNQLRIAWTYASGGADTMQNRTQMQCNPIVINGVLYGVSASTQAFALDAATGKERWKTAIRDNGGTTSRGVTYWRSESRTDKPDERIFFGAGKWLYALDAHTGVPIESFGERGRIDLKKGLERPGADEYVVANTPNTIYKNLIIVGVRVAESETALLGDIRAYDAKTGRLVWTFHTIPQAGEYGYNTWSPKPARKHSGGANAWAGMAIDRQRGIVYIPTGSAAYDFYGGNRKGNNLFANCLLALDASTGRRRWHYQLVHHDVWDRDPPAPPNLLTVVQNGPDGRPRRIDAVAQITKQGYVFIFDRVTGQSLFPVHEEPVSQEVVPGENVSATQPIPVKPYFSRQGFTENDLNPFAANRDSLAALIRAARTGRVYIPLTDKMTIFFPGTDGGGQWGGAATDPKGILYVPAKEIPVYTSLVKRESKASGAAVTGANLYNLHCAPCHGADRRGNHDGSYPSLVAVDKRLTDGHIHQILLKGRGMMPSFAHLSEAERKAIIDFLVQKTVQTTVTATRQTNVPYQHTGYNRWYDTNGYPVSKPPWGTLTAIDINTGERRWRVPLGEYPALTKQGIPITGTDNYGGPMVTASNLVFIAASRDEQFRAFDAQTGRQLWQTALPAAGYASASTYAINGKQYVVIACGGGKLNTKSGDKYVAFALP</sequence>
<keyword evidence="11" id="KW-1185">Reference proteome</keyword>
<dbReference type="CDD" id="cd10280">
    <property type="entry name" value="PQQ_mGDH"/>
    <property type="match status" value="1"/>
</dbReference>
<dbReference type="PANTHER" id="PTHR32303:SF4">
    <property type="entry name" value="QUINOPROTEIN GLUCOSE DEHYDROGENASE"/>
    <property type="match status" value="1"/>
</dbReference>
<evidence type="ECO:0000256" key="8">
    <source>
        <dbReference type="PROSITE-ProRule" id="PRU00433"/>
    </source>
</evidence>